<feature type="domain" description="RING-type" evidence="8">
    <location>
        <begin position="71"/>
        <end position="116"/>
    </location>
</feature>
<evidence type="ECO:0000313" key="9">
    <source>
        <dbReference type="EMBL" id="KAF5192085.1"/>
    </source>
</evidence>
<dbReference type="InterPro" id="IPR001841">
    <property type="entry name" value="Znf_RING"/>
</dbReference>
<dbReference type="AlphaFoldDB" id="A0A7J6W6X4"/>
<dbReference type="PANTHER" id="PTHR14155">
    <property type="entry name" value="RING FINGER DOMAIN-CONTAINING"/>
    <property type="match status" value="1"/>
</dbReference>
<reference evidence="9 10" key="1">
    <citation type="submission" date="2020-06" db="EMBL/GenBank/DDBJ databases">
        <title>Transcriptomic and genomic resources for Thalictrum thalictroides and T. hernandezii: Facilitating candidate gene discovery in an emerging model plant lineage.</title>
        <authorList>
            <person name="Arias T."/>
            <person name="Riano-Pachon D.M."/>
            <person name="Di Stilio V.S."/>
        </authorList>
    </citation>
    <scope>NUCLEOTIDE SEQUENCE [LARGE SCALE GENOMIC DNA]</scope>
    <source>
        <strain evidence="10">cv. WT478/WT964</strain>
        <tissue evidence="9">Leaves</tissue>
    </source>
</reference>
<dbReference type="SMART" id="SM00184">
    <property type="entry name" value="RING"/>
    <property type="match status" value="1"/>
</dbReference>
<evidence type="ECO:0000256" key="4">
    <source>
        <dbReference type="ARBA" id="ARBA00022771"/>
    </source>
</evidence>
<comment type="caution">
    <text evidence="9">The sequence shown here is derived from an EMBL/GenBank/DDBJ whole genome shotgun (WGS) entry which is preliminary data.</text>
</comment>
<proteinExistence type="inferred from homology"/>
<protein>
    <recommendedName>
        <fullName evidence="2">RING-type E3 ubiquitin transferase</fullName>
        <ecNumber evidence="2">2.3.2.27</ecNumber>
    </recommendedName>
</protein>
<dbReference type="OrthoDB" id="4348522at2759"/>
<dbReference type="EMBL" id="JABWDY010021879">
    <property type="protein sequence ID" value="KAF5192085.1"/>
    <property type="molecule type" value="Genomic_DNA"/>
</dbReference>
<dbReference type="SUPFAM" id="SSF57850">
    <property type="entry name" value="RING/U-box"/>
    <property type="match status" value="1"/>
</dbReference>
<dbReference type="Pfam" id="PF13639">
    <property type="entry name" value="zf-RING_2"/>
    <property type="match status" value="1"/>
</dbReference>
<dbReference type="PANTHER" id="PTHR14155:SF627">
    <property type="entry name" value="OS06G0192800 PROTEIN"/>
    <property type="match status" value="1"/>
</dbReference>
<accession>A0A7J6W6X4</accession>
<evidence type="ECO:0000259" key="8">
    <source>
        <dbReference type="PROSITE" id="PS50089"/>
    </source>
</evidence>
<dbReference type="InterPro" id="IPR053238">
    <property type="entry name" value="RING-H2_zinc_finger"/>
</dbReference>
<evidence type="ECO:0000313" key="10">
    <source>
        <dbReference type="Proteomes" id="UP000554482"/>
    </source>
</evidence>
<evidence type="ECO:0000256" key="1">
    <source>
        <dbReference type="ARBA" id="ARBA00000900"/>
    </source>
</evidence>
<comment type="catalytic activity">
    <reaction evidence="1">
        <text>S-ubiquitinyl-[E2 ubiquitin-conjugating enzyme]-L-cysteine + [acceptor protein]-L-lysine = [E2 ubiquitin-conjugating enzyme]-L-cysteine + N(6)-ubiquitinyl-[acceptor protein]-L-lysine.</text>
        <dbReference type="EC" id="2.3.2.27"/>
    </reaction>
</comment>
<sequence length="124" mass="14841">MDAQVKRHHQSFFCPVLTRFPIHFRHHHHAERNKPVKRNETAEMIKKILEYAHQVPKYREMKSVNESADQCPVCLETWEEEEGKQKWILPNCRHAFHEECICQWVNAFGTQCPTCRKNLLGFEL</sequence>
<organism evidence="9 10">
    <name type="scientific">Thalictrum thalictroides</name>
    <name type="common">Rue-anemone</name>
    <name type="synonym">Anemone thalictroides</name>
    <dbReference type="NCBI Taxonomy" id="46969"/>
    <lineage>
        <taxon>Eukaryota</taxon>
        <taxon>Viridiplantae</taxon>
        <taxon>Streptophyta</taxon>
        <taxon>Embryophyta</taxon>
        <taxon>Tracheophyta</taxon>
        <taxon>Spermatophyta</taxon>
        <taxon>Magnoliopsida</taxon>
        <taxon>Ranunculales</taxon>
        <taxon>Ranunculaceae</taxon>
        <taxon>Thalictroideae</taxon>
        <taxon>Thalictrum</taxon>
    </lineage>
</organism>
<evidence type="ECO:0000256" key="3">
    <source>
        <dbReference type="ARBA" id="ARBA00022723"/>
    </source>
</evidence>
<evidence type="ECO:0000256" key="2">
    <source>
        <dbReference type="ARBA" id="ARBA00012483"/>
    </source>
</evidence>
<evidence type="ECO:0000256" key="5">
    <source>
        <dbReference type="ARBA" id="ARBA00022833"/>
    </source>
</evidence>
<dbReference type="PROSITE" id="PS50089">
    <property type="entry name" value="ZF_RING_2"/>
    <property type="match status" value="1"/>
</dbReference>
<comment type="similarity">
    <text evidence="6">Belongs to the RING-type zinc finger family. ATL subfamily.</text>
</comment>
<evidence type="ECO:0000256" key="7">
    <source>
        <dbReference type="PROSITE-ProRule" id="PRU00175"/>
    </source>
</evidence>
<name>A0A7J6W6X4_THATH</name>
<dbReference type="GO" id="GO:0061630">
    <property type="term" value="F:ubiquitin protein ligase activity"/>
    <property type="evidence" value="ECO:0007669"/>
    <property type="project" value="UniProtKB-EC"/>
</dbReference>
<keyword evidence="3" id="KW-0479">Metal-binding</keyword>
<keyword evidence="5" id="KW-0862">Zinc</keyword>
<gene>
    <name evidence="9" type="ORF">FRX31_018331</name>
</gene>
<evidence type="ECO:0000256" key="6">
    <source>
        <dbReference type="ARBA" id="ARBA00024209"/>
    </source>
</evidence>
<dbReference type="Proteomes" id="UP000554482">
    <property type="component" value="Unassembled WGS sequence"/>
</dbReference>
<dbReference type="InterPro" id="IPR013083">
    <property type="entry name" value="Znf_RING/FYVE/PHD"/>
</dbReference>
<keyword evidence="10" id="KW-1185">Reference proteome</keyword>
<dbReference type="GO" id="GO:0008270">
    <property type="term" value="F:zinc ion binding"/>
    <property type="evidence" value="ECO:0007669"/>
    <property type="project" value="UniProtKB-KW"/>
</dbReference>
<keyword evidence="4 7" id="KW-0863">Zinc-finger</keyword>
<dbReference type="Gene3D" id="3.30.40.10">
    <property type="entry name" value="Zinc/RING finger domain, C3HC4 (zinc finger)"/>
    <property type="match status" value="1"/>
</dbReference>
<dbReference type="EC" id="2.3.2.27" evidence="2"/>